<evidence type="ECO:0000256" key="4">
    <source>
        <dbReference type="ARBA" id="ARBA00022989"/>
    </source>
</evidence>
<comment type="caution">
    <text evidence="11">The sequence shown here is derived from an EMBL/GenBank/DDBJ whole genome shotgun (WGS) entry which is preliminary data.</text>
</comment>
<keyword evidence="12" id="KW-1185">Reference proteome</keyword>
<evidence type="ECO:0000313" key="11">
    <source>
        <dbReference type="EMBL" id="KAK9725572.1"/>
    </source>
</evidence>
<keyword evidence="4 9" id="KW-1133">Transmembrane helix</keyword>
<dbReference type="SUPFAM" id="SSF48403">
    <property type="entry name" value="Ankyrin repeat"/>
    <property type="match status" value="2"/>
</dbReference>
<evidence type="ECO:0000256" key="8">
    <source>
        <dbReference type="SAM" id="MobiDB-lite"/>
    </source>
</evidence>
<feature type="transmembrane region" description="Helical" evidence="9">
    <location>
        <begin position="442"/>
        <end position="461"/>
    </location>
</feature>
<evidence type="ECO:0000256" key="9">
    <source>
        <dbReference type="SAM" id="Phobius"/>
    </source>
</evidence>
<feature type="transmembrane region" description="Helical" evidence="9">
    <location>
        <begin position="547"/>
        <end position="571"/>
    </location>
</feature>
<keyword evidence="6 9" id="KW-0472">Membrane</keyword>
<evidence type="ECO:0000256" key="1">
    <source>
        <dbReference type="ARBA" id="ARBA00004141"/>
    </source>
</evidence>
<keyword evidence="2 9" id="KW-0812">Transmembrane</keyword>
<dbReference type="Pfam" id="PF13962">
    <property type="entry name" value="PGG"/>
    <property type="match status" value="1"/>
</dbReference>
<dbReference type="InterPro" id="IPR002110">
    <property type="entry name" value="Ankyrin_rpt"/>
</dbReference>
<dbReference type="PROSITE" id="PS50297">
    <property type="entry name" value="ANK_REP_REGION"/>
    <property type="match status" value="2"/>
</dbReference>
<evidence type="ECO:0000256" key="3">
    <source>
        <dbReference type="ARBA" id="ARBA00022737"/>
    </source>
</evidence>
<feature type="transmembrane region" description="Helical" evidence="9">
    <location>
        <begin position="481"/>
        <end position="506"/>
    </location>
</feature>
<gene>
    <name evidence="11" type="ORF">RND81_05G154100</name>
</gene>
<comment type="subcellular location">
    <subcellularLocation>
        <location evidence="1">Membrane</location>
        <topology evidence="1">Multi-pass membrane protein</topology>
    </subcellularLocation>
</comment>
<feature type="repeat" description="ANK" evidence="7">
    <location>
        <begin position="82"/>
        <end position="104"/>
    </location>
</feature>
<name>A0AAW1KW46_SAPOF</name>
<feature type="transmembrane region" description="Helical" evidence="9">
    <location>
        <begin position="518"/>
        <end position="541"/>
    </location>
</feature>
<dbReference type="PANTHER" id="PTHR24186">
    <property type="entry name" value="PROTEIN PHOSPHATASE 1 REGULATORY SUBUNIT"/>
    <property type="match status" value="1"/>
</dbReference>
<dbReference type="PROSITE" id="PS50088">
    <property type="entry name" value="ANK_REPEAT"/>
    <property type="match status" value="2"/>
</dbReference>
<evidence type="ECO:0000313" key="12">
    <source>
        <dbReference type="Proteomes" id="UP001443914"/>
    </source>
</evidence>
<dbReference type="PANTHER" id="PTHR24186:SF50">
    <property type="entry name" value="ANKYRIN REPEAT-CONTAINING PROTEIN ITN1-LIKE ISOFORM X1"/>
    <property type="match status" value="1"/>
</dbReference>
<dbReference type="InterPro" id="IPR036770">
    <property type="entry name" value="Ankyrin_rpt-contain_sf"/>
</dbReference>
<evidence type="ECO:0000256" key="6">
    <source>
        <dbReference type="ARBA" id="ARBA00023136"/>
    </source>
</evidence>
<evidence type="ECO:0000256" key="2">
    <source>
        <dbReference type="ARBA" id="ARBA00022692"/>
    </source>
</evidence>
<proteinExistence type="predicted"/>
<dbReference type="Pfam" id="PF13637">
    <property type="entry name" value="Ank_4"/>
    <property type="match status" value="1"/>
</dbReference>
<dbReference type="EMBL" id="JBDFQZ010000005">
    <property type="protein sequence ID" value="KAK9725572.1"/>
    <property type="molecule type" value="Genomic_DNA"/>
</dbReference>
<keyword evidence="3" id="KW-0677">Repeat</keyword>
<feature type="repeat" description="ANK" evidence="7">
    <location>
        <begin position="144"/>
        <end position="176"/>
    </location>
</feature>
<sequence length="583" mass="64512">MDEKLYLAATEGKEDYLTETEGTPTETENSKNVPDERYFLTQTPEGDNLLHLAASRDRLGFIVKALEKIPAVVLLICWGNNQGENPLHVAARLGHLDTVQVFVNQYKSHLRDIKERKVRSTLLSLLAAEKGTESPEPWRAQDSNGNTPLHEALKNGFEDVAKYLLEVEPELASYDNNANEGVLYLAAAYGHESVLETIVTSTVGYSLSAPVGLTPLHVAVDTCTEGATKRLLEKHPELAKIVDKRKRTALYYAAQTNKHGHVEAILKADKSSAYIRDEAGLTPLLRAASLGQSDALREILHHCPESVTISDNNGKTVLHLAEFRSYQEGAEFLRIPAVKRLVNKPDLEGNTPLHTAGKNSDHVLAKLILDTDITVVTVQNKDGFTPWDIIKLQPELTQQMAEIGFQLLMYTSDEKVLPQLIQQMTPRTADINERLRKNFNTLGLMAVILAAVTFAAGYISAGGFDRRGHAVLTHDVVFKVFIISNAAAMSGYTVVFFSSLCAMMIARRDDEPKFLLSFGIHVLQLAFTATLIAFASSVYALTSTNSLWLAIVAVCLPLSAVILMISKSFVFRLARFFYRARLY</sequence>
<dbReference type="Proteomes" id="UP001443914">
    <property type="component" value="Unassembled WGS sequence"/>
</dbReference>
<evidence type="ECO:0000256" key="7">
    <source>
        <dbReference type="PROSITE-ProRule" id="PRU00023"/>
    </source>
</evidence>
<feature type="region of interest" description="Disordered" evidence="8">
    <location>
        <begin position="9"/>
        <end position="31"/>
    </location>
</feature>
<evidence type="ECO:0000256" key="5">
    <source>
        <dbReference type="ARBA" id="ARBA00023043"/>
    </source>
</evidence>
<evidence type="ECO:0000259" key="10">
    <source>
        <dbReference type="Pfam" id="PF13962"/>
    </source>
</evidence>
<feature type="domain" description="PGG" evidence="10">
    <location>
        <begin position="433"/>
        <end position="540"/>
    </location>
</feature>
<keyword evidence="5 7" id="KW-0040">ANK repeat</keyword>
<dbReference type="GO" id="GO:0005886">
    <property type="term" value="C:plasma membrane"/>
    <property type="evidence" value="ECO:0007669"/>
    <property type="project" value="TreeGrafter"/>
</dbReference>
<reference evidence="11" key="1">
    <citation type="submission" date="2024-03" db="EMBL/GenBank/DDBJ databases">
        <title>WGS assembly of Saponaria officinalis var. Norfolk2.</title>
        <authorList>
            <person name="Jenkins J."/>
            <person name="Shu S."/>
            <person name="Grimwood J."/>
            <person name="Barry K."/>
            <person name="Goodstein D."/>
            <person name="Schmutz J."/>
            <person name="Leebens-Mack J."/>
            <person name="Osbourn A."/>
        </authorList>
    </citation>
    <scope>NUCLEOTIDE SEQUENCE [LARGE SCALE GENOMIC DNA]</scope>
    <source>
        <strain evidence="11">JIC</strain>
    </source>
</reference>
<dbReference type="InterPro" id="IPR026961">
    <property type="entry name" value="PGG_dom"/>
</dbReference>
<dbReference type="Pfam" id="PF12796">
    <property type="entry name" value="Ank_2"/>
    <property type="match status" value="2"/>
</dbReference>
<accession>A0AAW1KW46</accession>
<organism evidence="11 12">
    <name type="scientific">Saponaria officinalis</name>
    <name type="common">Common soapwort</name>
    <name type="synonym">Lychnis saponaria</name>
    <dbReference type="NCBI Taxonomy" id="3572"/>
    <lineage>
        <taxon>Eukaryota</taxon>
        <taxon>Viridiplantae</taxon>
        <taxon>Streptophyta</taxon>
        <taxon>Embryophyta</taxon>
        <taxon>Tracheophyta</taxon>
        <taxon>Spermatophyta</taxon>
        <taxon>Magnoliopsida</taxon>
        <taxon>eudicotyledons</taxon>
        <taxon>Gunneridae</taxon>
        <taxon>Pentapetalae</taxon>
        <taxon>Caryophyllales</taxon>
        <taxon>Caryophyllaceae</taxon>
        <taxon>Caryophylleae</taxon>
        <taxon>Saponaria</taxon>
    </lineage>
</organism>
<dbReference type="AlphaFoldDB" id="A0AAW1KW46"/>
<dbReference type="Gene3D" id="1.25.40.20">
    <property type="entry name" value="Ankyrin repeat-containing domain"/>
    <property type="match status" value="2"/>
</dbReference>
<protein>
    <recommendedName>
        <fullName evidence="10">PGG domain-containing protein</fullName>
    </recommendedName>
</protein>
<dbReference type="SMART" id="SM00248">
    <property type="entry name" value="ANK"/>
    <property type="match status" value="8"/>
</dbReference>